<proteinExistence type="predicted"/>
<dbReference type="Proteomes" id="UP000309340">
    <property type="component" value="Unassembled WGS sequence"/>
</dbReference>
<evidence type="ECO:0000256" key="1">
    <source>
        <dbReference type="SAM" id="MobiDB-lite"/>
    </source>
</evidence>
<dbReference type="AlphaFoldDB" id="A0A4U0XYN1"/>
<dbReference type="EMBL" id="NAJQ01000073">
    <property type="protein sequence ID" value="TKA80285.1"/>
    <property type="molecule type" value="Genomic_DNA"/>
</dbReference>
<feature type="compositionally biased region" description="Acidic residues" evidence="1">
    <location>
        <begin position="1"/>
        <end position="11"/>
    </location>
</feature>
<protein>
    <submittedName>
        <fullName evidence="2">Uncharacterized protein</fullName>
    </submittedName>
</protein>
<organism evidence="2 3">
    <name type="scientific">Friedmanniomyces simplex</name>
    <dbReference type="NCBI Taxonomy" id="329884"/>
    <lineage>
        <taxon>Eukaryota</taxon>
        <taxon>Fungi</taxon>
        <taxon>Dikarya</taxon>
        <taxon>Ascomycota</taxon>
        <taxon>Pezizomycotina</taxon>
        <taxon>Dothideomycetes</taxon>
        <taxon>Dothideomycetidae</taxon>
        <taxon>Mycosphaerellales</taxon>
        <taxon>Teratosphaeriaceae</taxon>
        <taxon>Friedmanniomyces</taxon>
    </lineage>
</organism>
<accession>A0A4U0XYN1</accession>
<comment type="caution">
    <text evidence="2">The sequence shown here is derived from an EMBL/GenBank/DDBJ whole genome shotgun (WGS) entry which is preliminary data.</text>
</comment>
<gene>
    <name evidence="2" type="ORF">B0A55_03020</name>
</gene>
<keyword evidence="3" id="KW-1185">Reference proteome</keyword>
<evidence type="ECO:0000313" key="3">
    <source>
        <dbReference type="Proteomes" id="UP000309340"/>
    </source>
</evidence>
<reference evidence="2 3" key="1">
    <citation type="submission" date="2017-03" db="EMBL/GenBank/DDBJ databases">
        <title>Genomes of endolithic fungi from Antarctica.</title>
        <authorList>
            <person name="Coleine C."/>
            <person name="Masonjones S."/>
            <person name="Stajich J.E."/>
        </authorList>
    </citation>
    <scope>NUCLEOTIDE SEQUENCE [LARGE SCALE GENOMIC DNA]</scope>
    <source>
        <strain evidence="2 3">CCFEE 5184</strain>
    </source>
</reference>
<feature type="region of interest" description="Disordered" evidence="1">
    <location>
        <begin position="1"/>
        <end position="35"/>
    </location>
</feature>
<name>A0A4U0XYN1_9PEZI</name>
<evidence type="ECO:0000313" key="2">
    <source>
        <dbReference type="EMBL" id="TKA80285.1"/>
    </source>
</evidence>
<sequence>MSSEGPEEDAVDTSRKDYEDDLQPIGTCPVKPQSANLDKNARETWKASEPLERAEALEAEAEKAMLKRHLRLVAAVLKM</sequence>